<proteinExistence type="predicted"/>
<feature type="signal peptide" evidence="1">
    <location>
        <begin position="1"/>
        <end position="30"/>
    </location>
</feature>
<sequence length="55" mass="5991">MLSITRTVWLRGPLATVVASWLAAATVALTHDPDAAPTRACARRRKKIHRGLEAL</sequence>
<feature type="chain" id="PRO_5040742836" evidence="1">
    <location>
        <begin position="31"/>
        <end position="55"/>
    </location>
</feature>
<accession>A0A9X3N6L3</accession>
<evidence type="ECO:0000313" key="2">
    <source>
        <dbReference type="EMBL" id="MDA0165833.1"/>
    </source>
</evidence>
<evidence type="ECO:0000256" key="1">
    <source>
        <dbReference type="SAM" id="SignalP"/>
    </source>
</evidence>
<reference evidence="2" key="1">
    <citation type="submission" date="2022-10" db="EMBL/GenBank/DDBJ databases">
        <title>The WGS of Solirubrobacter ginsenosidimutans DSM 21036.</title>
        <authorList>
            <person name="Jiang Z."/>
        </authorList>
    </citation>
    <scope>NUCLEOTIDE SEQUENCE</scope>
    <source>
        <strain evidence="2">DSM 21036</strain>
    </source>
</reference>
<keyword evidence="1" id="KW-0732">Signal</keyword>
<dbReference type="RefSeq" id="WP_270045095.1">
    <property type="nucleotide sequence ID" value="NZ_JAPDOD010000053.1"/>
</dbReference>
<dbReference type="AlphaFoldDB" id="A0A9X3N6L3"/>
<evidence type="ECO:0000313" key="3">
    <source>
        <dbReference type="Proteomes" id="UP001149140"/>
    </source>
</evidence>
<protein>
    <submittedName>
        <fullName evidence="2">Uncharacterized protein</fullName>
    </submittedName>
</protein>
<dbReference type="EMBL" id="JAPDOD010000053">
    <property type="protein sequence ID" value="MDA0165833.1"/>
    <property type="molecule type" value="Genomic_DNA"/>
</dbReference>
<dbReference type="Proteomes" id="UP001149140">
    <property type="component" value="Unassembled WGS sequence"/>
</dbReference>
<organism evidence="2 3">
    <name type="scientific">Solirubrobacter ginsenosidimutans</name>
    <dbReference type="NCBI Taxonomy" id="490573"/>
    <lineage>
        <taxon>Bacteria</taxon>
        <taxon>Bacillati</taxon>
        <taxon>Actinomycetota</taxon>
        <taxon>Thermoleophilia</taxon>
        <taxon>Solirubrobacterales</taxon>
        <taxon>Solirubrobacteraceae</taxon>
        <taxon>Solirubrobacter</taxon>
    </lineage>
</organism>
<name>A0A9X3N6L3_9ACTN</name>
<comment type="caution">
    <text evidence="2">The sequence shown here is derived from an EMBL/GenBank/DDBJ whole genome shotgun (WGS) entry which is preliminary data.</text>
</comment>
<keyword evidence="3" id="KW-1185">Reference proteome</keyword>
<gene>
    <name evidence="2" type="ORF">OM076_36540</name>
</gene>